<proteinExistence type="predicted"/>
<dbReference type="Proteomes" id="UP000821865">
    <property type="component" value="Chromosome 5"/>
</dbReference>
<evidence type="ECO:0000313" key="2">
    <source>
        <dbReference type="Proteomes" id="UP000821865"/>
    </source>
</evidence>
<accession>A0ACB8CRM2</accession>
<reference evidence="1" key="1">
    <citation type="submission" date="2020-05" db="EMBL/GenBank/DDBJ databases">
        <title>Large-scale comparative analyses of tick genomes elucidate their genetic diversity and vector capacities.</title>
        <authorList>
            <person name="Jia N."/>
            <person name="Wang J."/>
            <person name="Shi W."/>
            <person name="Du L."/>
            <person name="Sun Y."/>
            <person name="Zhan W."/>
            <person name="Jiang J."/>
            <person name="Wang Q."/>
            <person name="Zhang B."/>
            <person name="Ji P."/>
            <person name="Sakyi L.B."/>
            <person name="Cui X."/>
            <person name="Yuan T."/>
            <person name="Jiang B."/>
            <person name="Yang W."/>
            <person name="Lam T.T.-Y."/>
            <person name="Chang Q."/>
            <person name="Ding S."/>
            <person name="Wang X."/>
            <person name="Zhu J."/>
            <person name="Ruan X."/>
            <person name="Zhao L."/>
            <person name="Wei J."/>
            <person name="Que T."/>
            <person name="Du C."/>
            <person name="Cheng J."/>
            <person name="Dai P."/>
            <person name="Han X."/>
            <person name="Huang E."/>
            <person name="Gao Y."/>
            <person name="Liu J."/>
            <person name="Shao H."/>
            <person name="Ye R."/>
            <person name="Li L."/>
            <person name="Wei W."/>
            <person name="Wang X."/>
            <person name="Wang C."/>
            <person name="Yang T."/>
            <person name="Huo Q."/>
            <person name="Li W."/>
            <person name="Guo W."/>
            <person name="Chen H."/>
            <person name="Zhou L."/>
            <person name="Ni X."/>
            <person name="Tian J."/>
            <person name="Zhou Y."/>
            <person name="Sheng Y."/>
            <person name="Liu T."/>
            <person name="Pan Y."/>
            <person name="Xia L."/>
            <person name="Li J."/>
            <person name="Zhao F."/>
            <person name="Cao W."/>
        </authorList>
    </citation>
    <scope>NUCLEOTIDE SEQUENCE</scope>
    <source>
        <strain evidence="1">Dsil-2018</strain>
    </source>
</reference>
<comment type="caution">
    <text evidence="1">The sequence shown here is derived from an EMBL/GenBank/DDBJ whole genome shotgun (WGS) entry which is preliminary data.</text>
</comment>
<name>A0ACB8CRM2_DERSI</name>
<dbReference type="EMBL" id="CM023474">
    <property type="protein sequence ID" value="KAH7949662.1"/>
    <property type="molecule type" value="Genomic_DNA"/>
</dbReference>
<keyword evidence="2" id="KW-1185">Reference proteome</keyword>
<evidence type="ECO:0000313" key="1">
    <source>
        <dbReference type="EMBL" id="KAH7949662.1"/>
    </source>
</evidence>
<organism evidence="1 2">
    <name type="scientific">Dermacentor silvarum</name>
    <name type="common">Tick</name>
    <dbReference type="NCBI Taxonomy" id="543639"/>
    <lineage>
        <taxon>Eukaryota</taxon>
        <taxon>Metazoa</taxon>
        <taxon>Ecdysozoa</taxon>
        <taxon>Arthropoda</taxon>
        <taxon>Chelicerata</taxon>
        <taxon>Arachnida</taxon>
        <taxon>Acari</taxon>
        <taxon>Parasitiformes</taxon>
        <taxon>Ixodida</taxon>
        <taxon>Ixodoidea</taxon>
        <taxon>Ixodidae</taxon>
        <taxon>Rhipicephalinae</taxon>
        <taxon>Dermacentor</taxon>
    </lineage>
</organism>
<gene>
    <name evidence="1" type="ORF">HPB49_013462</name>
</gene>
<protein>
    <submittedName>
        <fullName evidence="1">Uncharacterized protein</fullName>
    </submittedName>
</protein>
<sequence>MCRELLKNPSCEQCTHGLAVSLIKSDHPEASLVNLKTKGKLVHPAIHIFRMLQSAESVFQKKASKRSAYCLTIDELLEQHNFSFPCPLHKVDVVAHVLQYYVSMRMRQYAKQKRSNSSKSRSLRKLAKLA</sequence>